<dbReference type="Proteomes" id="UP000295783">
    <property type="component" value="Unassembled WGS sequence"/>
</dbReference>
<dbReference type="AlphaFoldDB" id="A0A4R6WX54"/>
<dbReference type="Pfam" id="PF13561">
    <property type="entry name" value="adh_short_C2"/>
    <property type="match status" value="1"/>
</dbReference>
<reference evidence="2 3" key="1">
    <citation type="submission" date="2019-03" db="EMBL/GenBank/DDBJ databases">
        <title>Genomic Encyclopedia of Type Strains, Phase III (KMG-III): the genomes of soil and plant-associated and newly described type strains.</title>
        <authorList>
            <person name="Whitman W."/>
        </authorList>
    </citation>
    <scope>NUCLEOTIDE SEQUENCE [LARGE SCALE GENOMIC DNA]</scope>
    <source>
        <strain evidence="2 3">CGMCC 1.7660</strain>
    </source>
</reference>
<dbReference type="GO" id="GO:0016616">
    <property type="term" value="F:oxidoreductase activity, acting on the CH-OH group of donors, NAD or NADP as acceptor"/>
    <property type="evidence" value="ECO:0007669"/>
    <property type="project" value="TreeGrafter"/>
</dbReference>
<dbReference type="PRINTS" id="PR00081">
    <property type="entry name" value="GDHRDH"/>
</dbReference>
<evidence type="ECO:0008006" key="4">
    <source>
        <dbReference type="Google" id="ProtNLM"/>
    </source>
</evidence>
<name>A0A4R6WX54_9PROT</name>
<evidence type="ECO:0000256" key="1">
    <source>
        <dbReference type="ARBA" id="ARBA00006484"/>
    </source>
</evidence>
<dbReference type="SUPFAM" id="SSF51735">
    <property type="entry name" value="NAD(P)-binding Rossmann-fold domains"/>
    <property type="match status" value="1"/>
</dbReference>
<gene>
    <name evidence="2" type="ORF">A8950_0825</name>
</gene>
<dbReference type="OrthoDB" id="9780084at2"/>
<comment type="caution">
    <text evidence="2">The sequence shown here is derived from an EMBL/GenBank/DDBJ whole genome shotgun (WGS) entry which is preliminary data.</text>
</comment>
<proteinExistence type="inferred from homology"/>
<accession>A0A4R6WX54</accession>
<dbReference type="PANTHER" id="PTHR42760">
    <property type="entry name" value="SHORT-CHAIN DEHYDROGENASES/REDUCTASES FAMILY MEMBER"/>
    <property type="match status" value="1"/>
</dbReference>
<dbReference type="InterPro" id="IPR002347">
    <property type="entry name" value="SDR_fam"/>
</dbReference>
<organism evidence="2 3">
    <name type="scientific">Dongia mobilis</name>
    <dbReference type="NCBI Taxonomy" id="578943"/>
    <lineage>
        <taxon>Bacteria</taxon>
        <taxon>Pseudomonadati</taxon>
        <taxon>Pseudomonadota</taxon>
        <taxon>Alphaproteobacteria</taxon>
        <taxon>Rhodospirillales</taxon>
        <taxon>Dongiaceae</taxon>
        <taxon>Dongia</taxon>
    </lineage>
</organism>
<evidence type="ECO:0000313" key="3">
    <source>
        <dbReference type="Proteomes" id="UP000295783"/>
    </source>
</evidence>
<protein>
    <recommendedName>
        <fullName evidence="4">SDR family oxidoreductase</fullName>
    </recommendedName>
</protein>
<dbReference type="InterPro" id="IPR036291">
    <property type="entry name" value="NAD(P)-bd_dom_sf"/>
</dbReference>
<evidence type="ECO:0000313" key="2">
    <source>
        <dbReference type="EMBL" id="TDQ84277.1"/>
    </source>
</evidence>
<sequence length="274" mass="28924">MASTARRKSPIKGSASKESDGVRAGAVLVTGASGLLGSALVDRLLASGRSVVAVYRTQASLAAARARLQPHIAENRVFPVVADLMKTGAESRLVADLRRRHLPVAAFVHCARSRDKLKVQGVPTAQQWSEEYLLAVGVPHNLALALAADPAIGLRRVVLIGSMYGVVAVSPHLYPKGAVPAPIHYGVARAALIHLAREMAVRLAPNGVTVNAVSLGGIEGRAATDFKRRYARLCPAGRMLKVTEAVAPIEFLLSDDAEGITGQNLIVDGGWSIW</sequence>
<dbReference type="EMBL" id="SNYW01000006">
    <property type="protein sequence ID" value="TDQ84277.1"/>
    <property type="molecule type" value="Genomic_DNA"/>
</dbReference>
<dbReference type="Gene3D" id="3.40.50.720">
    <property type="entry name" value="NAD(P)-binding Rossmann-like Domain"/>
    <property type="match status" value="1"/>
</dbReference>
<keyword evidence="3" id="KW-1185">Reference proteome</keyword>
<comment type="similarity">
    <text evidence="1">Belongs to the short-chain dehydrogenases/reductases (SDR) family.</text>
</comment>